<dbReference type="EMBL" id="JACGWL010000009">
    <property type="protein sequence ID" value="KAK4395873.1"/>
    <property type="molecule type" value="Genomic_DNA"/>
</dbReference>
<evidence type="ECO:0000313" key="1">
    <source>
        <dbReference type="EMBL" id="KAK4395873.1"/>
    </source>
</evidence>
<evidence type="ECO:0008006" key="3">
    <source>
        <dbReference type="Google" id="ProtNLM"/>
    </source>
</evidence>
<organism evidence="1 2">
    <name type="scientific">Sesamum angolense</name>
    <dbReference type="NCBI Taxonomy" id="2727404"/>
    <lineage>
        <taxon>Eukaryota</taxon>
        <taxon>Viridiplantae</taxon>
        <taxon>Streptophyta</taxon>
        <taxon>Embryophyta</taxon>
        <taxon>Tracheophyta</taxon>
        <taxon>Spermatophyta</taxon>
        <taxon>Magnoliopsida</taxon>
        <taxon>eudicotyledons</taxon>
        <taxon>Gunneridae</taxon>
        <taxon>Pentapetalae</taxon>
        <taxon>asterids</taxon>
        <taxon>lamiids</taxon>
        <taxon>Lamiales</taxon>
        <taxon>Pedaliaceae</taxon>
        <taxon>Sesamum</taxon>
    </lineage>
</organism>
<comment type="caution">
    <text evidence="1">The sequence shown here is derived from an EMBL/GenBank/DDBJ whole genome shotgun (WGS) entry which is preliminary data.</text>
</comment>
<reference evidence="1" key="2">
    <citation type="journal article" date="2024" name="Plant">
        <title>Genomic evolution and insights into agronomic trait innovations of Sesamum species.</title>
        <authorList>
            <person name="Miao H."/>
            <person name="Wang L."/>
            <person name="Qu L."/>
            <person name="Liu H."/>
            <person name="Sun Y."/>
            <person name="Le M."/>
            <person name="Wang Q."/>
            <person name="Wei S."/>
            <person name="Zheng Y."/>
            <person name="Lin W."/>
            <person name="Duan Y."/>
            <person name="Cao H."/>
            <person name="Xiong S."/>
            <person name="Wang X."/>
            <person name="Wei L."/>
            <person name="Li C."/>
            <person name="Ma Q."/>
            <person name="Ju M."/>
            <person name="Zhao R."/>
            <person name="Li G."/>
            <person name="Mu C."/>
            <person name="Tian Q."/>
            <person name="Mei H."/>
            <person name="Zhang T."/>
            <person name="Gao T."/>
            <person name="Zhang H."/>
        </authorList>
    </citation>
    <scope>NUCLEOTIDE SEQUENCE</scope>
    <source>
        <strain evidence="1">K16</strain>
    </source>
</reference>
<gene>
    <name evidence="1" type="ORF">Sango_1741600</name>
</gene>
<accession>A0AAE1WLN1</accession>
<dbReference type="Proteomes" id="UP001289374">
    <property type="component" value="Unassembled WGS sequence"/>
</dbReference>
<keyword evidence="2" id="KW-1185">Reference proteome</keyword>
<name>A0AAE1WLN1_9LAMI</name>
<dbReference type="AlphaFoldDB" id="A0AAE1WLN1"/>
<reference evidence="1" key="1">
    <citation type="submission" date="2020-06" db="EMBL/GenBank/DDBJ databases">
        <authorList>
            <person name="Li T."/>
            <person name="Hu X."/>
            <person name="Zhang T."/>
            <person name="Song X."/>
            <person name="Zhang H."/>
            <person name="Dai N."/>
            <person name="Sheng W."/>
            <person name="Hou X."/>
            <person name="Wei L."/>
        </authorList>
    </citation>
    <scope>NUCLEOTIDE SEQUENCE</scope>
    <source>
        <strain evidence="1">K16</strain>
        <tissue evidence="1">Leaf</tissue>
    </source>
</reference>
<evidence type="ECO:0000313" key="2">
    <source>
        <dbReference type="Proteomes" id="UP001289374"/>
    </source>
</evidence>
<protein>
    <recommendedName>
        <fullName evidence="3">Aminotransferase-like plant mobile domain-containing protein</fullName>
    </recommendedName>
</protein>
<sequence length="164" mass="19300">MTSPIYALWVVPSLKVMQSGMVIFDLPENRYTKGYLEWIEDVLSRCGDRLHHLKVYDVFYALLFTYDYNSDIVKAFCEACVSIDKWVKFWSKKDIEYHLSPSRKEKKMVRPELTHNPLRDIATHERWSTAEEALFVGLCIKGNLKEEDYLATYLACWLCAFALR</sequence>
<proteinExistence type="predicted"/>